<organism evidence="3 4">
    <name type="scientific">Pseudoalteromonas caenipelagi</name>
    <dbReference type="NCBI Taxonomy" id="2726988"/>
    <lineage>
        <taxon>Bacteria</taxon>
        <taxon>Pseudomonadati</taxon>
        <taxon>Pseudomonadota</taxon>
        <taxon>Gammaproteobacteria</taxon>
        <taxon>Alteromonadales</taxon>
        <taxon>Pseudoalteromonadaceae</taxon>
        <taxon>Pseudoalteromonas</taxon>
    </lineage>
</organism>
<dbReference type="SUPFAM" id="SSF49299">
    <property type="entry name" value="PKD domain"/>
    <property type="match status" value="1"/>
</dbReference>
<comment type="caution">
    <text evidence="3">The sequence shown here is derived from an EMBL/GenBank/DDBJ whole genome shotgun (WGS) entry which is preliminary data.</text>
</comment>
<name>A0A849VB03_9GAMM</name>
<dbReference type="InterPro" id="IPR035986">
    <property type="entry name" value="PKD_dom_sf"/>
</dbReference>
<protein>
    <submittedName>
        <fullName evidence="3">YHYH protein</fullName>
    </submittedName>
</protein>
<feature type="compositionally biased region" description="Polar residues" evidence="1">
    <location>
        <begin position="41"/>
        <end position="60"/>
    </location>
</feature>
<proteinExistence type="predicted"/>
<dbReference type="InterPro" id="IPR013783">
    <property type="entry name" value="Ig-like_fold"/>
</dbReference>
<feature type="domain" description="YHYH" evidence="2">
    <location>
        <begin position="224"/>
        <end position="436"/>
    </location>
</feature>
<keyword evidence="4" id="KW-1185">Reference proteome</keyword>
<evidence type="ECO:0000313" key="3">
    <source>
        <dbReference type="EMBL" id="NOU50038.1"/>
    </source>
</evidence>
<evidence type="ECO:0000256" key="1">
    <source>
        <dbReference type="SAM" id="MobiDB-lite"/>
    </source>
</evidence>
<feature type="region of interest" description="Disordered" evidence="1">
    <location>
        <begin position="31"/>
        <end position="60"/>
    </location>
</feature>
<reference evidence="3 4" key="1">
    <citation type="submission" date="2020-04" db="EMBL/GenBank/DDBJ databases">
        <title>Pseudoalteromonas caenipelagi sp. nov., isolated from a tidal flat.</title>
        <authorList>
            <person name="Park S."/>
            <person name="Yoon J.-H."/>
        </authorList>
    </citation>
    <scope>NUCLEOTIDE SEQUENCE [LARGE SCALE GENOMIC DNA]</scope>
    <source>
        <strain evidence="3 4">JBTF-M23</strain>
    </source>
</reference>
<dbReference type="Pfam" id="PF14240">
    <property type="entry name" value="YHYH"/>
    <property type="match status" value="1"/>
</dbReference>
<dbReference type="InterPro" id="IPR025924">
    <property type="entry name" value="YHYH_dom"/>
</dbReference>
<evidence type="ECO:0000313" key="4">
    <source>
        <dbReference type="Proteomes" id="UP000586305"/>
    </source>
</evidence>
<accession>A0A849VB03</accession>
<dbReference type="Proteomes" id="UP000586305">
    <property type="component" value="Unassembled WGS sequence"/>
</dbReference>
<dbReference type="EMBL" id="JABBPG010000002">
    <property type="protein sequence ID" value="NOU50038.1"/>
    <property type="molecule type" value="Genomic_DNA"/>
</dbReference>
<evidence type="ECO:0000259" key="2">
    <source>
        <dbReference type="Pfam" id="PF14240"/>
    </source>
</evidence>
<gene>
    <name evidence="3" type="ORF">HG263_05735</name>
</gene>
<sequence length="466" mass="49303">MLAFTDNRERIGVKITMLAVSLILGGCGGSSDGSTSSQSSNANQPVTAVNTPPQANAGQDQNISVGQSVVLNGNASQDADGDVLSYQWTKSDAPANSQSVIVNSSAASASFTPDVEGVYKFMLTVSDGTDSAQDEVVINALQSSVGSQDITNAILVKSDASCAAYAGDYESYVIDIKRGLDFNGQISITSNGSECTFAVNEIPNHDFNDEQAQFATNVSTQSASYKVPVNPVMLAATTNVEIGVSNGVFLNGVSVDIMAAACYGVGNEPLGQEKIGCGANQKDHPWRYDPMSPLNSFGTDSHNAHPQPNGRYHYHGNPKALFNLDCQVVSPVIGFAADGFPIFGPCIEVNGEVRAARVSYQLKNNGGPRQAVSGYQTPQAGIGEIASNNYDGQFRSDWEYVSGIGDLDECNGMVVNGQYGYYITDSFPWVVGCYRGQVNSSFRPSGQALDNLLHDHSHLSGVSHSH</sequence>
<dbReference type="RefSeq" id="WP_171625117.1">
    <property type="nucleotide sequence ID" value="NZ_JABBPG010000002.1"/>
</dbReference>
<dbReference type="AlphaFoldDB" id="A0A849VB03"/>
<dbReference type="Pfam" id="PF22352">
    <property type="entry name" value="K319L-like_PKD"/>
    <property type="match status" value="1"/>
</dbReference>
<dbReference type="Gene3D" id="2.60.40.10">
    <property type="entry name" value="Immunoglobulins"/>
    <property type="match status" value="1"/>
</dbReference>